<protein>
    <recommendedName>
        <fullName evidence="4">Phage protein</fullName>
    </recommendedName>
</protein>
<dbReference type="Proteomes" id="UP000001374">
    <property type="component" value="Chromosome"/>
</dbReference>
<evidence type="ECO:0000256" key="1">
    <source>
        <dbReference type="SAM" id="Coils"/>
    </source>
</evidence>
<organism evidence="2 3">
    <name type="scientific">Clostridium botulinum (strain Kyoto / Type A2)</name>
    <dbReference type="NCBI Taxonomy" id="536232"/>
    <lineage>
        <taxon>Bacteria</taxon>
        <taxon>Bacillati</taxon>
        <taxon>Bacillota</taxon>
        <taxon>Clostridia</taxon>
        <taxon>Eubacteriales</taxon>
        <taxon>Clostridiaceae</taxon>
        <taxon>Clostridium</taxon>
    </lineage>
</organism>
<dbReference type="KEGG" id="cby:CLM_2042"/>
<feature type="coiled-coil region" evidence="1">
    <location>
        <begin position="64"/>
        <end position="102"/>
    </location>
</feature>
<evidence type="ECO:0008006" key="4">
    <source>
        <dbReference type="Google" id="ProtNLM"/>
    </source>
</evidence>
<sequence>MQIEKRIIFNKVTGTVLNGCLEERYDSGLTEKMINDLRPKEIDYLDLEYGSTILKNVDTYHIDVETKEIVIDKYKEHIETQEEKLKREKQELENQLLLKENKETGGIL</sequence>
<evidence type="ECO:0000313" key="3">
    <source>
        <dbReference type="Proteomes" id="UP000001374"/>
    </source>
</evidence>
<gene>
    <name evidence="2" type="ordered locus">CLM_2042</name>
</gene>
<dbReference type="EMBL" id="CP001581">
    <property type="protein sequence ID" value="ACO85086.1"/>
    <property type="molecule type" value="Genomic_DNA"/>
</dbReference>
<name>C1FP53_CLOBJ</name>
<dbReference type="AlphaFoldDB" id="C1FP53"/>
<proteinExistence type="predicted"/>
<keyword evidence="1" id="KW-0175">Coiled coil</keyword>
<dbReference type="HOGENOM" id="CLU_164588_0_0_9"/>
<accession>C1FP53</accession>
<reference evidence="2 3" key="1">
    <citation type="submission" date="2008-10" db="EMBL/GenBank/DDBJ databases">
        <title>Genome sequence of Clostridium botulinum A2 Kyoto.</title>
        <authorList>
            <person name="Shrivastava S."/>
            <person name="Brinkac L.M."/>
            <person name="Brown J.L."/>
            <person name="Bruce D."/>
            <person name="Detter C.C."/>
            <person name="Johnson E.A."/>
            <person name="Munk C.A."/>
            <person name="Smith L.A."/>
            <person name="Smith T.J."/>
            <person name="Sutton G."/>
            <person name="Brettin T.S."/>
        </authorList>
    </citation>
    <scope>NUCLEOTIDE SEQUENCE [LARGE SCALE GENOMIC DNA]</scope>
    <source>
        <strain evidence="3">Kyoto / Type A2</strain>
    </source>
</reference>
<dbReference type="RefSeq" id="WP_012704570.1">
    <property type="nucleotide sequence ID" value="NC_012563.1"/>
</dbReference>
<evidence type="ECO:0000313" key="2">
    <source>
        <dbReference type="EMBL" id="ACO85086.1"/>
    </source>
</evidence>